<feature type="transmembrane region" description="Helical" evidence="1">
    <location>
        <begin position="6"/>
        <end position="31"/>
    </location>
</feature>
<dbReference type="Pfam" id="PF04018">
    <property type="entry name" value="VCA0040-like"/>
    <property type="match status" value="1"/>
</dbReference>
<dbReference type="AlphaFoldDB" id="A0A9D1L3K1"/>
<dbReference type="Proteomes" id="UP000824087">
    <property type="component" value="Unassembled WGS sequence"/>
</dbReference>
<name>A0A9D1L3K1_9BACT</name>
<dbReference type="PANTHER" id="PTHR37308:SF1">
    <property type="entry name" value="POLYPRENYL-PHOSPHATE TRANSPORTER"/>
    <property type="match status" value="1"/>
</dbReference>
<keyword evidence="1" id="KW-0812">Transmembrane</keyword>
<protein>
    <submittedName>
        <fullName evidence="2">DUF368 domain-containing protein</fullName>
    </submittedName>
</protein>
<dbReference type="PANTHER" id="PTHR37308">
    <property type="entry name" value="INTEGRAL MEMBRANE PROTEIN"/>
    <property type="match status" value="1"/>
</dbReference>
<feature type="transmembrane region" description="Helical" evidence="1">
    <location>
        <begin position="112"/>
        <end position="133"/>
    </location>
</feature>
<keyword evidence="1" id="KW-0472">Membrane</keyword>
<proteinExistence type="predicted"/>
<feature type="transmembrane region" description="Helical" evidence="1">
    <location>
        <begin position="145"/>
        <end position="172"/>
    </location>
</feature>
<sequence length="283" mass="31953">MDCIILIIKGFVIGIAKIIPGVSGALLAISLGLYEKAMDALAHFWKHPKRYLPFLFCLGFGIILAIVFGSHAIKFLLHHWYLPTMLFFIGLMAGGFPSFYRAISHKASQKKYIFIVVLSFLLVLFFSFQFRYVSEKTLENVSWGWLFFMGLLEMATTIIPGISGTAIFMLLGSYSLILELFSMLSSLSLMGQYLSLYIPFGVGIILGLFLVAKSMDYLFRHHYYGSHFAILGLSLGSVITLFIQTFQRNYSVIEVLLSLVLLVLGYRIAQFFPESNHNENLDS</sequence>
<evidence type="ECO:0000313" key="2">
    <source>
        <dbReference type="EMBL" id="HIU22686.1"/>
    </source>
</evidence>
<reference evidence="2" key="2">
    <citation type="journal article" date="2021" name="PeerJ">
        <title>Extensive microbial diversity within the chicken gut microbiome revealed by metagenomics and culture.</title>
        <authorList>
            <person name="Gilroy R."/>
            <person name="Ravi A."/>
            <person name="Getino M."/>
            <person name="Pursley I."/>
            <person name="Horton D.L."/>
            <person name="Alikhan N.F."/>
            <person name="Baker D."/>
            <person name="Gharbi K."/>
            <person name="Hall N."/>
            <person name="Watson M."/>
            <person name="Adriaenssens E.M."/>
            <person name="Foster-Nyarko E."/>
            <person name="Jarju S."/>
            <person name="Secka A."/>
            <person name="Antonio M."/>
            <person name="Oren A."/>
            <person name="Chaudhuri R.R."/>
            <person name="La Ragione R."/>
            <person name="Hildebrand F."/>
            <person name="Pallen M.J."/>
        </authorList>
    </citation>
    <scope>NUCLEOTIDE SEQUENCE</scope>
    <source>
        <strain evidence="2">CHK197-8231</strain>
    </source>
</reference>
<accession>A0A9D1L3K1</accession>
<feature type="transmembrane region" description="Helical" evidence="1">
    <location>
        <begin position="51"/>
        <end position="73"/>
    </location>
</feature>
<keyword evidence="1" id="KW-1133">Transmembrane helix</keyword>
<organism evidence="2 3">
    <name type="scientific">Candidatus Fimihabitans intestinipullorum</name>
    <dbReference type="NCBI Taxonomy" id="2840820"/>
    <lineage>
        <taxon>Bacteria</taxon>
        <taxon>Bacillati</taxon>
        <taxon>Mycoplasmatota</taxon>
        <taxon>Mycoplasmatota incertae sedis</taxon>
        <taxon>Candidatus Fimihabitans</taxon>
    </lineage>
</organism>
<evidence type="ECO:0000256" key="1">
    <source>
        <dbReference type="SAM" id="Phobius"/>
    </source>
</evidence>
<dbReference type="InterPro" id="IPR007163">
    <property type="entry name" value="VCA0040-like"/>
</dbReference>
<reference evidence="2" key="1">
    <citation type="submission" date="2020-10" db="EMBL/GenBank/DDBJ databases">
        <authorList>
            <person name="Gilroy R."/>
        </authorList>
    </citation>
    <scope>NUCLEOTIDE SEQUENCE</scope>
    <source>
        <strain evidence="2">CHK197-8231</strain>
    </source>
</reference>
<feature type="transmembrane region" description="Helical" evidence="1">
    <location>
        <begin position="193"/>
        <end position="212"/>
    </location>
</feature>
<dbReference type="EMBL" id="DVML01000022">
    <property type="protein sequence ID" value="HIU22686.1"/>
    <property type="molecule type" value="Genomic_DNA"/>
</dbReference>
<evidence type="ECO:0000313" key="3">
    <source>
        <dbReference type="Proteomes" id="UP000824087"/>
    </source>
</evidence>
<feature type="transmembrane region" description="Helical" evidence="1">
    <location>
        <begin position="250"/>
        <end position="269"/>
    </location>
</feature>
<feature type="transmembrane region" description="Helical" evidence="1">
    <location>
        <begin position="79"/>
        <end position="100"/>
    </location>
</feature>
<gene>
    <name evidence="2" type="ORF">IAD49_03795</name>
</gene>
<feature type="transmembrane region" description="Helical" evidence="1">
    <location>
        <begin position="224"/>
        <end position="243"/>
    </location>
</feature>
<comment type="caution">
    <text evidence="2">The sequence shown here is derived from an EMBL/GenBank/DDBJ whole genome shotgun (WGS) entry which is preliminary data.</text>
</comment>